<gene>
    <name evidence="1" type="ORF">UFOPK2992_01138</name>
</gene>
<organism evidence="1">
    <name type="scientific">freshwater metagenome</name>
    <dbReference type="NCBI Taxonomy" id="449393"/>
    <lineage>
        <taxon>unclassified sequences</taxon>
        <taxon>metagenomes</taxon>
        <taxon>ecological metagenomes</taxon>
    </lineage>
</organism>
<name>A0A6J6Y0V8_9ZZZZ</name>
<protein>
    <submittedName>
        <fullName evidence="1">Unannotated protein</fullName>
    </submittedName>
</protein>
<proteinExistence type="predicted"/>
<dbReference type="EMBL" id="CAFAAI010000196">
    <property type="protein sequence ID" value="CAB4803321.1"/>
    <property type="molecule type" value="Genomic_DNA"/>
</dbReference>
<sequence length="247" mass="28482">MQRLFHPVHGLGFESLRDNRGMVDIPRALRIPRHSPTLIAVDHQLKLIAHRVANGADDRKVLIKTWPPKAHLQRWESQCDRLTCHLHHLGHRAVHATRRIGTNAITRATDHLPDRLIAKLARKIPQRYVHWPRTTSMKLDVREHRRMTIEIKRILPDEVTLIIVEAVHRIARADSAIALIVEHPHDGRRKLGAWLGVPRCREHRVEWQLMMRDLNARNSAHVSFVRPNVRVSECTAAASASGARARW</sequence>
<accession>A0A6J6Y0V8</accession>
<reference evidence="1" key="1">
    <citation type="submission" date="2020-05" db="EMBL/GenBank/DDBJ databases">
        <authorList>
            <person name="Chiriac C."/>
            <person name="Salcher M."/>
            <person name="Ghai R."/>
            <person name="Kavagutti S V."/>
        </authorList>
    </citation>
    <scope>NUCLEOTIDE SEQUENCE</scope>
</reference>
<dbReference type="AlphaFoldDB" id="A0A6J6Y0V8"/>
<evidence type="ECO:0000313" key="1">
    <source>
        <dbReference type="EMBL" id="CAB4803321.1"/>
    </source>
</evidence>